<dbReference type="EMBL" id="LAZR01033438">
    <property type="protein sequence ID" value="KKL48073.1"/>
    <property type="molecule type" value="Genomic_DNA"/>
</dbReference>
<sequence>MEVTREATKKFVDVMRMQANITQEQNESITIIRVMLTALANRVEMLEHRIEQLESEDE</sequence>
<accession>A0A0F9CFC8</accession>
<reference evidence="1" key="1">
    <citation type="journal article" date="2015" name="Nature">
        <title>Complex archaea that bridge the gap between prokaryotes and eukaryotes.</title>
        <authorList>
            <person name="Spang A."/>
            <person name="Saw J.H."/>
            <person name="Jorgensen S.L."/>
            <person name="Zaremba-Niedzwiedzka K."/>
            <person name="Martijn J."/>
            <person name="Lind A.E."/>
            <person name="van Eijk R."/>
            <person name="Schleper C."/>
            <person name="Guy L."/>
            <person name="Ettema T.J."/>
        </authorList>
    </citation>
    <scope>NUCLEOTIDE SEQUENCE</scope>
</reference>
<evidence type="ECO:0000313" key="1">
    <source>
        <dbReference type="EMBL" id="KKL48073.1"/>
    </source>
</evidence>
<name>A0A0F9CFC8_9ZZZZ</name>
<protein>
    <submittedName>
        <fullName evidence="1">Uncharacterized protein</fullName>
    </submittedName>
</protein>
<gene>
    <name evidence="1" type="ORF">LCGC14_2329160</name>
</gene>
<proteinExistence type="predicted"/>
<dbReference type="AlphaFoldDB" id="A0A0F9CFC8"/>
<organism evidence="1">
    <name type="scientific">marine sediment metagenome</name>
    <dbReference type="NCBI Taxonomy" id="412755"/>
    <lineage>
        <taxon>unclassified sequences</taxon>
        <taxon>metagenomes</taxon>
        <taxon>ecological metagenomes</taxon>
    </lineage>
</organism>
<comment type="caution">
    <text evidence="1">The sequence shown here is derived from an EMBL/GenBank/DDBJ whole genome shotgun (WGS) entry which is preliminary data.</text>
</comment>